<reference evidence="2" key="1">
    <citation type="journal article" date="2011" name="Science">
        <title>The plant cell wall-decomposing machinery underlies the functional diversity of forest fungi.</title>
        <authorList>
            <person name="Eastwood D.C."/>
            <person name="Floudas D."/>
            <person name="Binder M."/>
            <person name="Majcherczyk A."/>
            <person name="Schneider P."/>
            <person name="Aerts A."/>
            <person name="Asiegbu F.O."/>
            <person name="Baker S.E."/>
            <person name="Barry K."/>
            <person name="Bendiksby M."/>
            <person name="Blumentritt M."/>
            <person name="Coutinho P.M."/>
            <person name="Cullen D."/>
            <person name="de Vries R.P."/>
            <person name="Gathman A."/>
            <person name="Goodell B."/>
            <person name="Henrissat B."/>
            <person name="Ihrmark K."/>
            <person name="Kauserud H."/>
            <person name="Kohler A."/>
            <person name="LaButti K."/>
            <person name="Lapidus A."/>
            <person name="Lavin J.L."/>
            <person name="Lee Y.-H."/>
            <person name="Lindquist E."/>
            <person name="Lilly W."/>
            <person name="Lucas S."/>
            <person name="Morin E."/>
            <person name="Murat C."/>
            <person name="Oguiza J.A."/>
            <person name="Park J."/>
            <person name="Pisabarro A.G."/>
            <person name="Riley R."/>
            <person name="Rosling A."/>
            <person name="Salamov A."/>
            <person name="Schmidt O."/>
            <person name="Schmutz J."/>
            <person name="Skrede I."/>
            <person name="Stenlid J."/>
            <person name="Wiebenga A."/>
            <person name="Xie X."/>
            <person name="Kuees U."/>
            <person name="Hibbett D.S."/>
            <person name="Hoffmeister D."/>
            <person name="Hoegberg N."/>
            <person name="Martin F."/>
            <person name="Grigoriev I.V."/>
            <person name="Watkinson S.C."/>
        </authorList>
    </citation>
    <scope>NUCLEOTIDE SEQUENCE [LARGE SCALE GENOMIC DNA]</scope>
    <source>
        <strain evidence="2">strain S7.3</strain>
    </source>
</reference>
<evidence type="ECO:0000313" key="2">
    <source>
        <dbReference type="Proteomes" id="UP000008063"/>
    </source>
</evidence>
<name>F8PXB8_SERL3</name>
<gene>
    <name evidence="1" type="ORF">SERLA73DRAFT_137772</name>
</gene>
<dbReference type="AlphaFoldDB" id="F8PXB8"/>
<accession>F8PXB8</accession>
<dbReference type="EMBL" id="GL945480">
    <property type="protein sequence ID" value="EGN99444.1"/>
    <property type="molecule type" value="Genomic_DNA"/>
</dbReference>
<organism evidence="2">
    <name type="scientific">Serpula lacrymans var. lacrymans (strain S7.3)</name>
    <name type="common">Dry rot fungus</name>
    <dbReference type="NCBI Taxonomy" id="936435"/>
    <lineage>
        <taxon>Eukaryota</taxon>
        <taxon>Fungi</taxon>
        <taxon>Dikarya</taxon>
        <taxon>Basidiomycota</taxon>
        <taxon>Agaricomycotina</taxon>
        <taxon>Agaricomycetes</taxon>
        <taxon>Agaricomycetidae</taxon>
        <taxon>Boletales</taxon>
        <taxon>Coniophorineae</taxon>
        <taxon>Serpulaceae</taxon>
        <taxon>Serpula</taxon>
    </lineage>
</organism>
<proteinExistence type="predicted"/>
<feature type="non-terminal residue" evidence="1">
    <location>
        <position position="77"/>
    </location>
</feature>
<evidence type="ECO:0000313" key="1">
    <source>
        <dbReference type="EMBL" id="EGN99444.1"/>
    </source>
</evidence>
<dbReference type="InParanoid" id="F8PXB8"/>
<sequence>MSCGSPSSPLHIQRLTPRALIKAVKIEGVDNGYLLHLQKCWRCKLRAIKRCCRTDKVHILDHMGLPFVLGHLKFTGW</sequence>
<dbReference type="HOGENOM" id="CLU_2644864_0_0_1"/>
<protein>
    <submittedName>
        <fullName evidence="1">Uncharacterized protein</fullName>
    </submittedName>
</protein>
<dbReference type="Proteomes" id="UP000008063">
    <property type="component" value="Unassembled WGS sequence"/>
</dbReference>
<keyword evidence="2" id="KW-1185">Reference proteome</keyword>